<dbReference type="InterPro" id="IPR044809">
    <property type="entry name" value="AUF1-like"/>
</dbReference>
<evidence type="ECO:0000313" key="3">
    <source>
        <dbReference type="Proteomes" id="UP001604277"/>
    </source>
</evidence>
<feature type="region of interest" description="Disordered" evidence="1">
    <location>
        <begin position="149"/>
        <end position="169"/>
    </location>
</feature>
<evidence type="ECO:0000256" key="1">
    <source>
        <dbReference type="SAM" id="MobiDB-lite"/>
    </source>
</evidence>
<organism evidence="2 3">
    <name type="scientific">Forsythia ovata</name>
    <dbReference type="NCBI Taxonomy" id="205694"/>
    <lineage>
        <taxon>Eukaryota</taxon>
        <taxon>Viridiplantae</taxon>
        <taxon>Streptophyta</taxon>
        <taxon>Embryophyta</taxon>
        <taxon>Tracheophyta</taxon>
        <taxon>Spermatophyta</taxon>
        <taxon>Magnoliopsida</taxon>
        <taxon>eudicotyledons</taxon>
        <taxon>Gunneridae</taxon>
        <taxon>Pentapetalae</taxon>
        <taxon>asterids</taxon>
        <taxon>lamiids</taxon>
        <taxon>Lamiales</taxon>
        <taxon>Oleaceae</taxon>
        <taxon>Forsythieae</taxon>
        <taxon>Forsythia</taxon>
    </lineage>
</organism>
<name>A0ABD1S162_9LAMI</name>
<comment type="caution">
    <text evidence="2">The sequence shown here is derived from an EMBL/GenBank/DDBJ whole genome shotgun (WGS) entry which is preliminary data.</text>
</comment>
<accession>A0ABD1S162</accession>
<dbReference type="EMBL" id="JBFOLJ010000011">
    <property type="protein sequence ID" value="KAL2494463.1"/>
    <property type="molecule type" value="Genomic_DNA"/>
</dbReference>
<keyword evidence="3" id="KW-1185">Reference proteome</keyword>
<evidence type="ECO:0000313" key="2">
    <source>
        <dbReference type="EMBL" id="KAL2494463.1"/>
    </source>
</evidence>
<sequence length="199" mass="22513">MGFYCNPVSSLGNLMKMLLEIATDRDTYSVYSVVCTDGFYRFGLSKKFHPETIDDFDRLLDSLFFLIFNNIGDVKVLDRCWVVLRCFQSLVLLVDNVVVLVDCIISNNSSSSSSTVAASTKSHYPVSSFLWFFFPGLFKPFHSHTQLVTPSPRHSSNAGSDQNSVLTHHSPTQLEIKRLRIELHGRELGIDDGVLIKWK</sequence>
<dbReference type="PANTHER" id="PTHR31215">
    <property type="entry name" value="OS05G0510400 PROTEIN-RELATED"/>
    <property type="match status" value="1"/>
</dbReference>
<dbReference type="Proteomes" id="UP001604277">
    <property type="component" value="Unassembled WGS sequence"/>
</dbReference>
<protein>
    <submittedName>
        <fullName evidence="2">F-box protein</fullName>
    </submittedName>
</protein>
<dbReference type="AlphaFoldDB" id="A0ABD1S162"/>
<proteinExistence type="predicted"/>
<reference evidence="3" key="1">
    <citation type="submission" date="2024-07" db="EMBL/GenBank/DDBJ databases">
        <title>Two chromosome-level genome assemblies of Korean endemic species Abeliophyllum distichum and Forsythia ovata (Oleaceae).</title>
        <authorList>
            <person name="Jang H."/>
        </authorList>
    </citation>
    <scope>NUCLEOTIDE SEQUENCE [LARGE SCALE GENOMIC DNA]</scope>
</reference>
<gene>
    <name evidence="2" type="ORF">Fot_38220</name>
</gene>